<feature type="compositionally biased region" description="Polar residues" evidence="1">
    <location>
        <begin position="16"/>
        <end position="25"/>
    </location>
</feature>
<dbReference type="OrthoDB" id="206201at2759"/>
<feature type="region of interest" description="Disordered" evidence="1">
    <location>
        <begin position="312"/>
        <end position="371"/>
    </location>
</feature>
<sequence>MLRRERSNRFSHRKSTSSIQSTHESINPEVARQQAQTAAMLAFTRAQQRSSADSGHNGGALSRSNTINHPSSSNNNNIQSQPQQTGTQDTGRVVRRQQSVRFVGVNGLERRESLATRASQAPIQPHTIQTQLSSATLKPIAMTTSAPVPAIYRPPSRSSSIGKASIGKGSISKAAETLVAANVFKEYYTQEDGVASTPSSYRRIHRSRSMFSPGKAPSIYYTNGSPEGSPSRRQSFSSPPQNANKYTDTPPATEPPKAALRAPKSMSFLRSRRTRSAGQRQARDRFLHAIESSYEKNDITVQQARDRFFHETEQQRLRRQPSFLFKSRAKRQEKPFRKSVRSSSSGGYGMPASSPSSSEGKSSSLKAAARKASEKVKYKFRRVFGRSKEEPMEIPNQQVEAPKTHVRKYNGDSTSMQQSFENFSETFTNIPHPDSSSLSRVASRIPSIHTATSNQQLQSHAGSVKSFKSDQSDDKSRVSSLNTIQHVPKTPVIHGHHRLSVINEVGTHKPSSSVYRKKYQYMNQCSAYPRLQIPEESNIPPPPPPAALIDHPMFADPLAEPLSEGRARLAEVLLQQINATRPETILEKKRRESEESQEEARKSFEVYIEATEKARKEGASAVQKVGKENMFALKAAERASREILKITKSSHQRSSSVTSSRENRTPATIRCVPPSMSSQGAQSVSSFNQWSAADSTHSSGGDGVVRTRDLSEILRKSVSSLTQSSAADSTQSSGGDNVVRTRVLSEMSRKSVDQVEGSDDVFSPKARNNSKENAPINQTVQHTPQFSPKRLHATEQMAQNVANMSPKRKMPRNAPHFSPKRTHITDQVAQNAANLSPKRNPLEGDTQAYLDLPTDPCGASPQKIANRNEKIIRDKRSTFFGGSAYTIPRKGSPFRLAMAENGRNASNNSTDMPMPDCAPPMRNPLYLGPSPAPCVSMADIAAQLRKISSAYSESIYSRTTGGGTNPNYHPADSAISLALFNADVPELPARPLTPGDAVIVETAVYQPTRPGDVDHHVPSSAGSQEWKQWMSSEVARFERVKENNKTPTYVNYALPTMPKSFHTRGHVREAAQIHDDEEPDVGIQQPIVVKQPLSLIAPKNTNIQAEPLKSILKKPSVVSFADIENIPIAPPLPPPIPPKSPLRNLIRKASLRSVASAPTPNKLVKRAPSVVERVLSDRRKRIASESDETGGVFL</sequence>
<feature type="compositionally biased region" description="Polar residues" evidence="1">
    <location>
        <begin position="450"/>
        <end position="461"/>
    </location>
</feature>
<feature type="region of interest" description="Disordered" evidence="1">
    <location>
        <begin position="450"/>
        <end position="479"/>
    </location>
</feature>
<feature type="compositionally biased region" description="Polar residues" evidence="1">
    <location>
        <begin position="45"/>
        <end position="54"/>
    </location>
</feature>
<dbReference type="EMBL" id="FJOG01000024">
    <property type="protein sequence ID" value="CZR63762.1"/>
    <property type="molecule type" value="Genomic_DNA"/>
</dbReference>
<feature type="compositionally biased region" description="Basic and acidic residues" evidence="1">
    <location>
        <begin position="467"/>
        <end position="477"/>
    </location>
</feature>
<feature type="region of interest" description="Disordered" evidence="1">
    <location>
        <begin position="1"/>
        <end position="98"/>
    </location>
</feature>
<dbReference type="Proteomes" id="UP000184330">
    <property type="component" value="Unassembled WGS sequence"/>
</dbReference>
<proteinExistence type="predicted"/>
<feature type="region of interest" description="Disordered" evidence="1">
    <location>
        <begin position="747"/>
        <end position="773"/>
    </location>
</feature>
<feature type="compositionally biased region" description="Low complexity" evidence="1">
    <location>
        <begin position="720"/>
        <end position="736"/>
    </location>
</feature>
<feature type="compositionally biased region" description="Low complexity" evidence="1">
    <location>
        <begin position="64"/>
        <end position="85"/>
    </location>
</feature>
<name>A0A1L7XFF3_9HELO</name>
<feature type="region of interest" description="Disordered" evidence="1">
    <location>
        <begin position="148"/>
        <end position="168"/>
    </location>
</feature>
<evidence type="ECO:0000256" key="1">
    <source>
        <dbReference type="SAM" id="MobiDB-lite"/>
    </source>
</evidence>
<feature type="compositionally biased region" description="Polar residues" evidence="1">
    <location>
        <begin position="687"/>
        <end position="699"/>
    </location>
</feature>
<feature type="region of interest" description="Disordered" evidence="1">
    <location>
        <begin position="645"/>
        <end position="705"/>
    </location>
</feature>
<protein>
    <submittedName>
        <fullName evidence="2">Uncharacterized protein</fullName>
    </submittedName>
</protein>
<evidence type="ECO:0000313" key="2">
    <source>
        <dbReference type="EMBL" id="CZR63762.1"/>
    </source>
</evidence>
<accession>A0A1L7XFF3</accession>
<organism evidence="2 3">
    <name type="scientific">Phialocephala subalpina</name>
    <dbReference type="NCBI Taxonomy" id="576137"/>
    <lineage>
        <taxon>Eukaryota</taxon>
        <taxon>Fungi</taxon>
        <taxon>Dikarya</taxon>
        <taxon>Ascomycota</taxon>
        <taxon>Pezizomycotina</taxon>
        <taxon>Leotiomycetes</taxon>
        <taxon>Helotiales</taxon>
        <taxon>Mollisiaceae</taxon>
        <taxon>Phialocephala</taxon>
        <taxon>Phialocephala fortinii species complex</taxon>
    </lineage>
</organism>
<feature type="compositionally biased region" description="Low complexity" evidence="1">
    <location>
        <begin position="342"/>
        <end position="367"/>
    </location>
</feature>
<dbReference type="AlphaFoldDB" id="A0A1L7XFF3"/>
<feature type="compositionally biased region" description="Low complexity" evidence="1">
    <location>
        <begin position="229"/>
        <end position="241"/>
    </location>
</feature>
<feature type="compositionally biased region" description="Low complexity" evidence="1">
    <location>
        <begin position="158"/>
        <end position="168"/>
    </location>
</feature>
<gene>
    <name evidence="2" type="ORF">PAC_13659</name>
</gene>
<feature type="region of interest" description="Disordered" evidence="1">
    <location>
        <begin position="192"/>
        <end position="282"/>
    </location>
</feature>
<evidence type="ECO:0000313" key="3">
    <source>
        <dbReference type="Proteomes" id="UP000184330"/>
    </source>
</evidence>
<feature type="compositionally biased region" description="Low complexity" evidence="1">
    <location>
        <begin position="675"/>
        <end position="686"/>
    </location>
</feature>
<feature type="region of interest" description="Disordered" evidence="1">
    <location>
        <begin position="720"/>
        <end position="739"/>
    </location>
</feature>
<reference evidence="2 3" key="1">
    <citation type="submission" date="2016-03" db="EMBL/GenBank/DDBJ databases">
        <authorList>
            <person name="Ploux O."/>
        </authorList>
    </citation>
    <scope>NUCLEOTIDE SEQUENCE [LARGE SCALE GENOMIC DNA]</scope>
    <source>
        <strain evidence="2 3">UAMH 11012</strain>
    </source>
</reference>
<keyword evidence="3" id="KW-1185">Reference proteome</keyword>